<keyword evidence="1" id="KW-0723">Serine/threonine-protein kinase</keyword>
<evidence type="ECO:0000313" key="7">
    <source>
        <dbReference type="Proteomes" id="UP000593574"/>
    </source>
</evidence>
<evidence type="ECO:0000256" key="2">
    <source>
        <dbReference type="ARBA" id="ARBA00022679"/>
    </source>
</evidence>
<dbReference type="EMBL" id="JABEZV010000004">
    <property type="protein sequence ID" value="MBA0709927.1"/>
    <property type="molecule type" value="Genomic_DNA"/>
</dbReference>
<keyword evidence="7" id="KW-1185">Reference proteome</keyword>
<sequence length="204" mass="22292">MDGDGLLMIMQDWGNPIVLNPGRALRSSSAALEDDGNVVVTELNPDCSLTRNLVAASGAFSLAWGKNGCGIDQLIARRCREGKLPDDEEIAVNRLSRSSGQGLVELKNKLVLIAKLQHMNLAWEFWKSGRSFELLDDSAVGDGDSRSKALKCIHVGLLWVQESVTERLTMSDVITMIGNEIMSLPTSKQSSYASHETSIQRSFV</sequence>
<dbReference type="GO" id="GO:0004674">
    <property type="term" value="F:protein serine/threonine kinase activity"/>
    <property type="evidence" value="ECO:0007669"/>
    <property type="project" value="UniProtKB-KW"/>
</dbReference>
<dbReference type="AlphaFoldDB" id="A0A7J8ZDL5"/>
<name>A0A7J8ZDL5_9ROSI</name>
<dbReference type="GO" id="GO:0005524">
    <property type="term" value="F:ATP binding"/>
    <property type="evidence" value="ECO:0007669"/>
    <property type="project" value="UniProtKB-KW"/>
</dbReference>
<keyword evidence="2" id="KW-0808">Transferase</keyword>
<organism evidence="6 7">
    <name type="scientific">Gossypium laxum</name>
    <dbReference type="NCBI Taxonomy" id="34288"/>
    <lineage>
        <taxon>Eukaryota</taxon>
        <taxon>Viridiplantae</taxon>
        <taxon>Streptophyta</taxon>
        <taxon>Embryophyta</taxon>
        <taxon>Tracheophyta</taxon>
        <taxon>Spermatophyta</taxon>
        <taxon>Magnoliopsida</taxon>
        <taxon>eudicotyledons</taxon>
        <taxon>Gunneridae</taxon>
        <taxon>Pentapetalae</taxon>
        <taxon>rosids</taxon>
        <taxon>malvids</taxon>
        <taxon>Malvales</taxon>
        <taxon>Malvaceae</taxon>
        <taxon>Malvoideae</taxon>
        <taxon>Gossypium</taxon>
    </lineage>
</organism>
<keyword evidence="5" id="KW-0067">ATP-binding</keyword>
<dbReference type="PANTHER" id="PTHR27002">
    <property type="entry name" value="RECEPTOR-LIKE SERINE/THREONINE-PROTEIN KINASE SD1-8"/>
    <property type="match status" value="1"/>
</dbReference>
<gene>
    <name evidence="6" type="ORF">Golax_024939</name>
</gene>
<reference evidence="6 7" key="1">
    <citation type="journal article" date="2019" name="Genome Biol. Evol.">
        <title>Insights into the evolution of the New World diploid cottons (Gossypium, subgenus Houzingenia) based on genome sequencing.</title>
        <authorList>
            <person name="Grover C.E."/>
            <person name="Arick M.A. 2nd"/>
            <person name="Thrash A."/>
            <person name="Conover J.L."/>
            <person name="Sanders W.S."/>
            <person name="Peterson D.G."/>
            <person name="Frelichowski J.E."/>
            <person name="Scheffler J.A."/>
            <person name="Scheffler B.E."/>
            <person name="Wendel J.F."/>
        </authorList>
    </citation>
    <scope>NUCLEOTIDE SEQUENCE [LARGE SCALE GENOMIC DNA]</scope>
    <source>
        <strain evidence="6">4</strain>
        <tissue evidence="6">Leaf</tissue>
    </source>
</reference>
<dbReference type="GO" id="GO:0005886">
    <property type="term" value="C:plasma membrane"/>
    <property type="evidence" value="ECO:0007669"/>
    <property type="project" value="TreeGrafter"/>
</dbReference>
<dbReference type="Gene3D" id="3.30.200.20">
    <property type="entry name" value="Phosphorylase Kinase, domain 1"/>
    <property type="match status" value="1"/>
</dbReference>
<evidence type="ECO:0000256" key="3">
    <source>
        <dbReference type="ARBA" id="ARBA00022741"/>
    </source>
</evidence>
<evidence type="ECO:0000313" key="6">
    <source>
        <dbReference type="EMBL" id="MBA0709927.1"/>
    </source>
</evidence>
<evidence type="ECO:0000256" key="4">
    <source>
        <dbReference type="ARBA" id="ARBA00022777"/>
    </source>
</evidence>
<keyword evidence="4" id="KW-0418">Kinase</keyword>
<protein>
    <submittedName>
        <fullName evidence="6">Uncharacterized protein</fullName>
    </submittedName>
</protein>
<evidence type="ECO:0000256" key="5">
    <source>
        <dbReference type="ARBA" id="ARBA00022840"/>
    </source>
</evidence>
<accession>A0A7J8ZDL5</accession>
<evidence type="ECO:0000256" key="1">
    <source>
        <dbReference type="ARBA" id="ARBA00022527"/>
    </source>
</evidence>
<proteinExistence type="predicted"/>
<dbReference type="Proteomes" id="UP000593574">
    <property type="component" value="Unassembled WGS sequence"/>
</dbReference>
<comment type="caution">
    <text evidence="6">The sequence shown here is derived from an EMBL/GenBank/DDBJ whole genome shotgun (WGS) entry which is preliminary data.</text>
</comment>
<dbReference type="PANTHER" id="PTHR27002:SF1063">
    <property type="entry name" value="RECEPTOR-LIKE SERINE_THREONINE-PROTEIN KINASE"/>
    <property type="match status" value="1"/>
</dbReference>
<keyword evidence="3" id="KW-0547">Nucleotide-binding</keyword>